<keyword evidence="5 7" id="KW-1133">Transmembrane helix</keyword>
<keyword evidence="4 7" id="KW-0812">Transmembrane</keyword>
<evidence type="ECO:0000256" key="1">
    <source>
        <dbReference type="ARBA" id="ARBA00002501"/>
    </source>
</evidence>
<dbReference type="EMBL" id="JAUIZM010000004">
    <property type="protein sequence ID" value="KAK1390615.1"/>
    <property type="molecule type" value="Genomic_DNA"/>
</dbReference>
<evidence type="ECO:0000313" key="9">
    <source>
        <dbReference type="Proteomes" id="UP001237642"/>
    </source>
</evidence>
<dbReference type="Proteomes" id="UP001237642">
    <property type="component" value="Unassembled WGS sequence"/>
</dbReference>
<dbReference type="PANTHER" id="PTHR19317:SF81">
    <property type="entry name" value="PRA1 FAMILY PROTEIN D"/>
    <property type="match status" value="1"/>
</dbReference>
<organism evidence="8 9">
    <name type="scientific">Heracleum sosnowskyi</name>
    <dbReference type="NCBI Taxonomy" id="360622"/>
    <lineage>
        <taxon>Eukaryota</taxon>
        <taxon>Viridiplantae</taxon>
        <taxon>Streptophyta</taxon>
        <taxon>Embryophyta</taxon>
        <taxon>Tracheophyta</taxon>
        <taxon>Spermatophyta</taxon>
        <taxon>Magnoliopsida</taxon>
        <taxon>eudicotyledons</taxon>
        <taxon>Gunneridae</taxon>
        <taxon>Pentapetalae</taxon>
        <taxon>asterids</taxon>
        <taxon>campanulids</taxon>
        <taxon>Apiales</taxon>
        <taxon>Apiaceae</taxon>
        <taxon>Apioideae</taxon>
        <taxon>apioid superclade</taxon>
        <taxon>Tordylieae</taxon>
        <taxon>Tordyliinae</taxon>
        <taxon>Heracleum</taxon>
    </lineage>
</organism>
<dbReference type="InterPro" id="IPR004895">
    <property type="entry name" value="Prenylated_rab_accept_PRA1"/>
</dbReference>
<reference evidence="8" key="1">
    <citation type="submission" date="2023-02" db="EMBL/GenBank/DDBJ databases">
        <title>Genome of toxic invasive species Heracleum sosnowskyi carries increased number of genes despite the absence of recent whole-genome duplications.</title>
        <authorList>
            <person name="Schelkunov M."/>
            <person name="Shtratnikova V."/>
            <person name="Makarenko M."/>
            <person name="Klepikova A."/>
            <person name="Omelchenko D."/>
            <person name="Novikova G."/>
            <person name="Obukhova E."/>
            <person name="Bogdanov V."/>
            <person name="Penin A."/>
            <person name="Logacheva M."/>
        </authorList>
    </citation>
    <scope>NUCLEOTIDE SEQUENCE</scope>
    <source>
        <strain evidence="8">Hsosn_3</strain>
        <tissue evidence="8">Leaf</tissue>
    </source>
</reference>
<reference evidence="8" key="2">
    <citation type="submission" date="2023-05" db="EMBL/GenBank/DDBJ databases">
        <authorList>
            <person name="Schelkunov M.I."/>
        </authorList>
    </citation>
    <scope>NUCLEOTIDE SEQUENCE</scope>
    <source>
        <strain evidence="8">Hsosn_3</strain>
        <tissue evidence="8">Leaf</tissue>
    </source>
</reference>
<evidence type="ECO:0000256" key="4">
    <source>
        <dbReference type="ARBA" id="ARBA00022692"/>
    </source>
</evidence>
<feature type="transmembrane region" description="Helical" evidence="7">
    <location>
        <begin position="79"/>
        <end position="100"/>
    </location>
</feature>
<accession>A0AAD8MV20</accession>
<evidence type="ECO:0000256" key="6">
    <source>
        <dbReference type="ARBA" id="ARBA00023136"/>
    </source>
</evidence>
<evidence type="ECO:0000313" key="8">
    <source>
        <dbReference type="EMBL" id="KAK1390615.1"/>
    </source>
</evidence>
<comment type="subcellular location">
    <subcellularLocation>
        <location evidence="2 7">Membrane</location>
        <topology evidence="2 7">Multi-pass membrane protein</topology>
    </subcellularLocation>
</comment>
<keyword evidence="6 7" id="KW-0472">Membrane</keyword>
<evidence type="ECO:0000256" key="3">
    <source>
        <dbReference type="ARBA" id="ARBA00006483"/>
    </source>
</evidence>
<gene>
    <name evidence="8" type="ORF">POM88_018793</name>
</gene>
<feature type="transmembrane region" description="Helical" evidence="7">
    <location>
        <begin position="51"/>
        <end position="73"/>
    </location>
</feature>
<feature type="transmembrane region" description="Helical" evidence="7">
    <location>
        <begin position="20"/>
        <end position="44"/>
    </location>
</feature>
<dbReference type="Pfam" id="PF03208">
    <property type="entry name" value="PRA1"/>
    <property type="match status" value="1"/>
</dbReference>
<keyword evidence="7" id="KW-0813">Transport</keyword>
<dbReference type="AlphaFoldDB" id="A0AAD8MV20"/>
<proteinExistence type="inferred from homology"/>
<dbReference type="GO" id="GO:0005783">
    <property type="term" value="C:endoplasmic reticulum"/>
    <property type="evidence" value="ECO:0007669"/>
    <property type="project" value="TreeGrafter"/>
</dbReference>
<keyword evidence="9" id="KW-1185">Reference proteome</keyword>
<dbReference type="PANTHER" id="PTHR19317">
    <property type="entry name" value="PRENYLATED RAB ACCEPTOR 1-RELATED"/>
    <property type="match status" value="1"/>
</dbReference>
<dbReference type="GO" id="GO:0016192">
    <property type="term" value="P:vesicle-mediated transport"/>
    <property type="evidence" value="ECO:0007669"/>
    <property type="project" value="UniProtKB-ARBA"/>
</dbReference>
<name>A0AAD8MV20_9APIA</name>
<evidence type="ECO:0000256" key="7">
    <source>
        <dbReference type="RuleBase" id="RU363107"/>
    </source>
</evidence>
<comment type="function">
    <text evidence="1 7">May be involved in both secretory and endocytic intracellular trafficking in the endosomal/prevacuolar compartments.</text>
</comment>
<comment type="caution">
    <text evidence="8">The sequence shown here is derived from an EMBL/GenBank/DDBJ whole genome shotgun (WGS) entry which is preliminary data.</text>
</comment>
<dbReference type="GO" id="GO:0016020">
    <property type="term" value="C:membrane"/>
    <property type="evidence" value="ECO:0007669"/>
    <property type="project" value="UniProtKB-SubCell"/>
</dbReference>
<sequence length="143" mass="16176">MSTPPPTPSITTLTRPWHDFLDISALSLPISFSESTFPWLYLYFLRAEPVLLFNWVFDEWVVLIFLYFVTFVALVLTRVWWNVLVACLIGGVLGCVHGALRAPEDGDDMESPYGPLLSVVDSPRGSYAPVYFVVNHLLRIGRV</sequence>
<evidence type="ECO:0000256" key="5">
    <source>
        <dbReference type="ARBA" id="ARBA00022989"/>
    </source>
</evidence>
<comment type="similarity">
    <text evidence="3 7">Belongs to the PRA1 family.</text>
</comment>
<dbReference type="GO" id="GO:0005794">
    <property type="term" value="C:Golgi apparatus"/>
    <property type="evidence" value="ECO:0007669"/>
    <property type="project" value="TreeGrafter"/>
</dbReference>
<protein>
    <recommendedName>
        <fullName evidence="7">PRA1 family protein</fullName>
    </recommendedName>
</protein>
<evidence type="ECO:0000256" key="2">
    <source>
        <dbReference type="ARBA" id="ARBA00004141"/>
    </source>
</evidence>